<dbReference type="InParanoid" id="A5DS24"/>
<feature type="region of interest" description="Disordered" evidence="1">
    <location>
        <begin position="1496"/>
        <end position="1542"/>
    </location>
</feature>
<feature type="compositionally biased region" description="Basic and acidic residues" evidence="1">
    <location>
        <begin position="1496"/>
        <end position="1509"/>
    </location>
</feature>
<dbReference type="KEGG" id="lel:PVL30_000155"/>
<dbReference type="InterPro" id="IPR046837">
    <property type="entry name" value="Laa1/Sip1/HEATR5-like_HEAT"/>
</dbReference>
<dbReference type="VEuPathDB" id="FungiDB:LELG_00160"/>
<dbReference type="FunCoup" id="A5DS24">
    <property type="interactions" value="106"/>
</dbReference>
<dbReference type="eggNOG" id="KOG1822">
    <property type="taxonomic scope" value="Eukaryota"/>
</dbReference>
<dbReference type="InterPro" id="IPR016024">
    <property type="entry name" value="ARM-type_fold"/>
</dbReference>
<dbReference type="PANTHER" id="PTHR21663">
    <property type="entry name" value="HYPOTHETICAL HEAT DOMAIN-CONTAINING"/>
    <property type="match status" value="1"/>
</dbReference>
<sequence length="2025" mass="228801">MLSISSHYESLLAASTKSGSASAKLKPQHIMLQQHSYQQSLLSSNESFIEYGFSSKFREIRLAMIDLLASFLIHSVPSTEFSPIQYLINKYPLPDFNFKNASLMNSVTLAGELLPEEPNTVLDFDSESVLKRNLEENLKQSSICICIVFYMQMEQFQNSDYILSHFIEIIEQILLKFSPLAPPADGKVVHVQNTNWVKTLRNWTNIIDFMVKEAGSSLLDAIFKFVLLKLSGGAEDEDAKDLKLTSGAASVASKKSKRDSGIFGIKSSKQSRGKDHFLNSINVFTNSYQAYIILHLMRPLIASGVSFETSEVTKVKKKESGTTGETAEAAETTEATEATESREFNFDEADAPTTTNLELILLKLVINDNYYTRIYAVEALLQYVKSNQASVNQIILNVFRLVEREQSLAKKGSATAAATTTTTTTTTTTAAVADLYQTTAKDEHNSCRNPATRLISYSLALLAIIKQTDPTILQNALIVKILSFCTQTLKHSHNTSQSSSCWIILSSMVLLYKHSEYVRLNSSQLLVFWKNLLTSQYISSSNVHKSGPGSEVAEVYANLKVRTFSLACFNNYLVAVASEMTPESSKQMSFLLTKSYNYLSHLESSLETVNAATTLNYEYWNESSFNADLVHNILYSNLSYDSRLSDESLAISLVLTCKKVIIQNFIKLSGQFQHELNSNIVIFLVKLFSDHRLFSRSTVVDHEKMAKKKSKSAAATAALAAAAAASRNEIEDELVYLNEDRNYAYGVTSLLSSETKYFDDSEMFSYSNMSSLKEPAREINSLHFASSLSTVSDKQSLFWFDVFDETAFKSREDAIVNDPEVYLIGKYSAEHDYAPPLMTSLVDLSIRLFQILFSSLSQKIQFSLLEQIRHSVTAKPIDFLRLKSLQINVTVALNGMLRNALRSSAKVHNDVLMLTTDLIKTMNVKEERLMVLNASSIGYCSALLLKNLSYGLVTTFVNDIVTNNDSFKRAFLMLALGRIYLHTKLGFGEIFNVLLQLLNDPNPQVHYYTLQALISVFESVISNTSVITDLSRKLEIIYLNIPFDGDVGNTALDNLKIRYGSMGELTALLKLFVSSLGPSIVEWGTRLRRGLRNILISLAYGIGAVSTNDEAKVLHELMSLFQELVIYDPKFFQNEVELFTQILNTIISNNLMAVIANVSPTSVNEDAIFPYSANLGLIVKAYACYYELLKIYGAKIITKETELLLWTSMTLLPCHDLKRVIKLWLELSLEKNWFAILSSLFKSSSRNLSRNFLERKYQQKLLPLQQRRKKENANNGIDLKDEENETIAGDEQENNEKNEPISWEFKLFIFELLNHLLLFAYSNYTLVEKLKSRIPDIVKLSFLGSTSSLMELKLKGLDLLNLALEIFGDFRDPAYPAASILEQQQAQIISALVPCFGPGNDYVVIVHAIRVSSNFVNLPRINFYSKKRILKILIELLEELSSNTFVRFVFLEKMSEFGKRVIQLECLNSWALLKISSLDQNSDKLDAVFVVDAENEKEKEEQQQEKENAALEEEEEEEGKEAEGEEGEEGEEGTEEAQGKEEKQLVQILDKYSTLLTSSWILMLREISVNKFSESATNFEVESQNNCWLNFVKVLSLELEKDYDRINDLLEGDAQSFFFVLFSQCVEYLVRNQNVVQILKCLERLLKCANLVDLVFNEQIFGEVIILFDRMILIDDDTEIQCLLLKIFETMFDTFVLSQEDNLGKGFDMLFEIIRVTVLPLFRILPFLKSNFDSSDGHYAVLMKHVEDASNLLVIKQALDSLTHMIQLMPNVVKSDLYSCLLYIFAKIYESKKEIIISIVIPHLKRVILELKSLGNDATQTFYSVISGFLEINSAHPYTVITTVIFITNGDLHLDETQSSLLDSALIQLLQDPKTSQIAVQCIKSLITNLGSSSLDVYVVRNLITKFIKILSGVEQSKIQIELRLVAEFLIMFCKSTVDDDAKQRALYTILLPVLVRNDLNLETMYIHNKLIILGKQNPKLFREVLSRKLTTDQQSRVESILKSSKSYNDENGEAQAGIELRTFG</sequence>
<dbReference type="Proteomes" id="UP000001996">
    <property type="component" value="Unassembled WGS sequence"/>
</dbReference>
<reference evidence="3 4" key="1">
    <citation type="journal article" date="2009" name="Nature">
        <title>Evolution of pathogenicity and sexual reproduction in eight Candida genomes.</title>
        <authorList>
            <person name="Butler G."/>
            <person name="Rasmussen M.D."/>
            <person name="Lin M.F."/>
            <person name="Santos M.A."/>
            <person name="Sakthikumar S."/>
            <person name="Munro C.A."/>
            <person name="Rheinbay E."/>
            <person name="Grabherr M."/>
            <person name="Forche A."/>
            <person name="Reedy J.L."/>
            <person name="Agrafioti I."/>
            <person name="Arnaud M.B."/>
            <person name="Bates S."/>
            <person name="Brown A.J."/>
            <person name="Brunke S."/>
            <person name="Costanzo M.C."/>
            <person name="Fitzpatrick D.A."/>
            <person name="de Groot P.W."/>
            <person name="Harris D."/>
            <person name="Hoyer L.L."/>
            <person name="Hube B."/>
            <person name="Klis F.M."/>
            <person name="Kodira C."/>
            <person name="Lennard N."/>
            <person name="Logue M.E."/>
            <person name="Martin R."/>
            <person name="Neiman A.M."/>
            <person name="Nikolaou E."/>
            <person name="Quail M.A."/>
            <person name="Quinn J."/>
            <person name="Santos M.C."/>
            <person name="Schmitzberger F.F."/>
            <person name="Sherlock G."/>
            <person name="Shah P."/>
            <person name="Silverstein K.A."/>
            <person name="Skrzypek M.S."/>
            <person name="Soll D."/>
            <person name="Staggs R."/>
            <person name="Stansfield I."/>
            <person name="Stumpf M.P."/>
            <person name="Sudbery P.E."/>
            <person name="Srikantha T."/>
            <person name="Zeng Q."/>
            <person name="Berman J."/>
            <person name="Berriman M."/>
            <person name="Heitman J."/>
            <person name="Gow N.A."/>
            <person name="Lorenz M.C."/>
            <person name="Birren B.W."/>
            <person name="Kellis M."/>
            <person name="Cuomo C.A."/>
        </authorList>
    </citation>
    <scope>NUCLEOTIDE SEQUENCE [LARGE SCALE GENOMIC DNA]</scope>
    <source>
        <strain evidence="4">ATCC 11503 / BCRC 21390 / CBS 2605 / JCM 1781 / NBRC 1676 / NRRL YB-4239</strain>
    </source>
</reference>
<dbReference type="GO" id="GO:0042147">
    <property type="term" value="P:retrograde transport, endosome to Golgi"/>
    <property type="evidence" value="ECO:0007669"/>
    <property type="project" value="TreeGrafter"/>
</dbReference>
<dbReference type="OMA" id="WEFKLFI"/>
<dbReference type="GO" id="GO:0008104">
    <property type="term" value="P:intracellular protein localization"/>
    <property type="evidence" value="ECO:0007669"/>
    <property type="project" value="TreeGrafter"/>
</dbReference>
<dbReference type="SUPFAM" id="SSF48371">
    <property type="entry name" value="ARM repeat"/>
    <property type="match status" value="2"/>
</dbReference>
<feature type="region of interest" description="Disordered" evidence="1">
    <location>
        <begin position="318"/>
        <end position="340"/>
    </location>
</feature>
<feature type="domain" description="LAA1-like C-terminal TPR repeats" evidence="2">
    <location>
        <begin position="1862"/>
        <end position="2013"/>
    </location>
</feature>
<evidence type="ECO:0000313" key="4">
    <source>
        <dbReference type="Proteomes" id="UP000001996"/>
    </source>
</evidence>
<dbReference type="InterPro" id="IPR040108">
    <property type="entry name" value="Laa1/Sip1/HEATR5"/>
</dbReference>
<organism evidence="3 4">
    <name type="scientific">Lodderomyces elongisporus (strain ATCC 11503 / CBS 2605 / JCM 1781 / NBRC 1676 / NRRL YB-4239)</name>
    <name type="common">Yeast</name>
    <name type="synonym">Saccharomyces elongisporus</name>
    <dbReference type="NCBI Taxonomy" id="379508"/>
    <lineage>
        <taxon>Eukaryota</taxon>
        <taxon>Fungi</taxon>
        <taxon>Dikarya</taxon>
        <taxon>Ascomycota</taxon>
        <taxon>Saccharomycotina</taxon>
        <taxon>Pichiomycetes</taxon>
        <taxon>Debaryomycetaceae</taxon>
        <taxon>Candida/Lodderomyces clade</taxon>
        <taxon>Lodderomyces</taxon>
    </lineage>
</organism>
<dbReference type="Pfam" id="PF25808">
    <property type="entry name" value="TPR_LAA1_C"/>
    <property type="match status" value="1"/>
</dbReference>
<dbReference type="STRING" id="379508.A5DS24"/>
<keyword evidence="4" id="KW-1185">Reference proteome</keyword>
<dbReference type="PANTHER" id="PTHR21663:SF0">
    <property type="entry name" value="HEAT REPEAT-CONTAINING PROTEIN 5B"/>
    <property type="match status" value="1"/>
</dbReference>
<dbReference type="GO" id="GO:0030139">
    <property type="term" value="C:endocytic vesicle"/>
    <property type="evidence" value="ECO:0007669"/>
    <property type="project" value="TreeGrafter"/>
</dbReference>
<dbReference type="OrthoDB" id="192608at2759"/>
<accession>A5DS24</accession>
<feature type="compositionally biased region" description="Acidic residues" evidence="1">
    <location>
        <begin position="1510"/>
        <end position="1535"/>
    </location>
</feature>
<dbReference type="GO" id="GO:0005829">
    <property type="term" value="C:cytosol"/>
    <property type="evidence" value="ECO:0007669"/>
    <property type="project" value="GOC"/>
</dbReference>
<feature type="compositionally biased region" description="Acidic residues" evidence="1">
    <location>
        <begin position="1280"/>
        <end position="1293"/>
    </location>
</feature>
<protein>
    <recommendedName>
        <fullName evidence="2">LAA1-like C-terminal TPR repeats domain-containing protein</fullName>
    </recommendedName>
</protein>
<proteinExistence type="predicted"/>
<dbReference type="Pfam" id="PF20210">
    <property type="entry name" value="Laa1_Sip1_HTR5"/>
    <property type="match status" value="1"/>
</dbReference>
<evidence type="ECO:0000313" key="3">
    <source>
        <dbReference type="EMBL" id="EDK41982.1"/>
    </source>
</evidence>
<gene>
    <name evidence="3" type="ORF">LELG_00160</name>
</gene>
<feature type="compositionally biased region" description="Low complexity" evidence="1">
    <location>
        <begin position="321"/>
        <end position="338"/>
    </location>
</feature>
<dbReference type="GO" id="GO:0005794">
    <property type="term" value="C:Golgi apparatus"/>
    <property type="evidence" value="ECO:0007669"/>
    <property type="project" value="TreeGrafter"/>
</dbReference>
<evidence type="ECO:0000256" key="1">
    <source>
        <dbReference type="SAM" id="MobiDB-lite"/>
    </source>
</evidence>
<dbReference type="GO" id="GO:0016020">
    <property type="term" value="C:membrane"/>
    <property type="evidence" value="ECO:0007669"/>
    <property type="project" value="TreeGrafter"/>
</dbReference>
<dbReference type="GeneID" id="5234724"/>
<name>A5DS24_LODEL</name>
<evidence type="ECO:0000259" key="2">
    <source>
        <dbReference type="Pfam" id="PF25808"/>
    </source>
</evidence>
<dbReference type="InterPro" id="IPR057981">
    <property type="entry name" value="TPR_LAA1-like_C"/>
</dbReference>
<dbReference type="EMBL" id="CH981524">
    <property type="protein sequence ID" value="EDK41982.1"/>
    <property type="molecule type" value="Genomic_DNA"/>
</dbReference>
<dbReference type="HOGENOM" id="CLU_231988_0_0_1"/>
<feature type="region of interest" description="Disordered" evidence="1">
    <location>
        <begin position="1273"/>
        <end position="1295"/>
    </location>
</feature>
<dbReference type="GO" id="GO:0006897">
    <property type="term" value="P:endocytosis"/>
    <property type="evidence" value="ECO:0007669"/>
    <property type="project" value="TreeGrafter"/>
</dbReference>